<name>A0ABR4M7V3_9EURO</name>
<evidence type="ECO:0000313" key="3">
    <source>
        <dbReference type="EMBL" id="KAL2872688.1"/>
    </source>
</evidence>
<sequence length="88" mass="9682">MELICFASLFSLKNLSLVCADPMQILGEGMGRRKRKQVIGPMGKGVSRSSMVDHRRKADRSSTRERSTGRRLEAHKNSVAGLGAECGY</sequence>
<organism evidence="3 4">
    <name type="scientific">Aspergillus lucknowensis</name>
    <dbReference type="NCBI Taxonomy" id="176173"/>
    <lineage>
        <taxon>Eukaryota</taxon>
        <taxon>Fungi</taxon>
        <taxon>Dikarya</taxon>
        <taxon>Ascomycota</taxon>
        <taxon>Pezizomycotina</taxon>
        <taxon>Eurotiomycetes</taxon>
        <taxon>Eurotiomycetidae</taxon>
        <taxon>Eurotiales</taxon>
        <taxon>Aspergillaceae</taxon>
        <taxon>Aspergillus</taxon>
        <taxon>Aspergillus subgen. Nidulantes</taxon>
    </lineage>
</organism>
<feature type="compositionally biased region" description="Basic and acidic residues" evidence="1">
    <location>
        <begin position="59"/>
        <end position="76"/>
    </location>
</feature>
<evidence type="ECO:0000256" key="1">
    <source>
        <dbReference type="SAM" id="MobiDB-lite"/>
    </source>
</evidence>
<keyword evidence="2" id="KW-0732">Signal</keyword>
<evidence type="ECO:0000256" key="2">
    <source>
        <dbReference type="SAM" id="SignalP"/>
    </source>
</evidence>
<comment type="caution">
    <text evidence="3">The sequence shown here is derived from an EMBL/GenBank/DDBJ whole genome shotgun (WGS) entry which is preliminary data.</text>
</comment>
<dbReference type="RefSeq" id="XP_070891666.1">
    <property type="nucleotide sequence ID" value="XM_071024858.1"/>
</dbReference>
<gene>
    <name evidence="3" type="ORF">BJX67DRAFT_15627</name>
</gene>
<accession>A0ABR4M7V3</accession>
<feature type="chain" id="PRO_5045406138" description="Secreted protein" evidence="2">
    <location>
        <begin position="21"/>
        <end position="88"/>
    </location>
</feature>
<protein>
    <recommendedName>
        <fullName evidence="5">Secreted protein</fullName>
    </recommendedName>
</protein>
<reference evidence="3 4" key="1">
    <citation type="submission" date="2024-07" db="EMBL/GenBank/DDBJ databases">
        <title>Section-level genome sequencing and comparative genomics of Aspergillus sections Usti and Cavernicolus.</title>
        <authorList>
            <consortium name="Lawrence Berkeley National Laboratory"/>
            <person name="Nybo J.L."/>
            <person name="Vesth T.C."/>
            <person name="Theobald S."/>
            <person name="Frisvad J.C."/>
            <person name="Larsen T.O."/>
            <person name="Kjaerboelling I."/>
            <person name="Rothschild-Mancinelli K."/>
            <person name="Lyhne E.K."/>
            <person name="Kogle M.E."/>
            <person name="Barry K."/>
            <person name="Clum A."/>
            <person name="Na H."/>
            <person name="Ledsgaard L."/>
            <person name="Lin J."/>
            <person name="Lipzen A."/>
            <person name="Kuo A."/>
            <person name="Riley R."/>
            <person name="Mondo S."/>
            <person name="Labutti K."/>
            <person name="Haridas S."/>
            <person name="Pangalinan J."/>
            <person name="Salamov A.A."/>
            <person name="Simmons B.A."/>
            <person name="Magnuson J.K."/>
            <person name="Chen J."/>
            <person name="Drula E."/>
            <person name="Henrissat B."/>
            <person name="Wiebenga A."/>
            <person name="Lubbers R.J."/>
            <person name="Gomes A.C."/>
            <person name="Macurrencykelacurrency M.R."/>
            <person name="Stajich J."/>
            <person name="Grigoriev I.V."/>
            <person name="Mortensen U.H."/>
            <person name="De Vries R.P."/>
            <person name="Baker S.E."/>
            <person name="Andersen M.R."/>
        </authorList>
    </citation>
    <scope>NUCLEOTIDE SEQUENCE [LARGE SCALE GENOMIC DNA]</scope>
    <source>
        <strain evidence="3 4">CBS 449.75</strain>
    </source>
</reference>
<evidence type="ECO:0008006" key="5">
    <source>
        <dbReference type="Google" id="ProtNLM"/>
    </source>
</evidence>
<dbReference type="Proteomes" id="UP001610432">
    <property type="component" value="Unassembled WGS sequence"/>
</dbReference>
<proteinExistence type="predicted"/>
<dbReference type="GeneID" id="98139930"/>
<feature type="signal peptide" evidence="2">
    <location>
        <begin position="1"/>
        <end position="20"/>
    </location>
</feature>
<dbReference type="EMBL" id="JBFXLQ010000001">
    <property type="protein sequence ID" value="KAL2872688.1"/>
    <property type="molecule type" value="Genomic_DNA"/>
</dbReference>
<keyword evidence="4" id="KW-1185">Reference proteome</keyword>
<feature type="region of interest" description="Disordered" evidence="1">
    <location>
        <begin position="32"/>
        <end position="76"/>
    </location>
</feature>
<evidence type="ECO:0000313" key="4">
    <source>
        <dbReference type="Proteomes" id="UP001610432"/>
    </source>
</evidence>